<feature type="transmembrane region" description="Helical" evidence="9">
    <location>
        <begin position="185"/>
        <end position="206"/>
    </location>
</feature>
<dbReference type="GO" id="GO:0005886">
    <property type="term" value="C:plasma membrane"/>
    <property type="evidence" value="ECO:0007669"/>
    <property type="project" value="TreeGrafter"/>
</dbReference>
<comment type="similarity">
    <text evidence="8">Belongs to the two pore domain potassium channel (TC 1.A.1.8) family.</text>
</comment>
<evidence type="ECO:0000256" key="1">
    <source>
        <dbReference type="ARBA" id="ARBA00004141"/>
    </source>
</evidence>
<evidence type="ECO:0000256" key="9">
    <source>
        <dbReference type="SAM" id="Phobius"/>
    </source>
</evidence>
<dbReference type="PANTHER" id="PTHR11003:SF97">
    <property type="entry name" value="POTASSIUM CHANNEL DOMAIN-CONTAINING PROTEIN"/>
    <property type="match status" value="1"/>
</dbReference>
<organism evidence="11 12">
    <name type="scientific">Parascaris univalens</name>
    <name type="common">Nematode worm</name>
    <dbReference type="NCBI Taxonomy" id="6257"/>
    <lineage>
        <taxon>Eukaryota</taxon>
        <taxon>Metazoa</taxon>
        <taxon>Ecdysozoa</taxon>
        <taxon>Nematoda</taxon>
        <taxon>Chromadorea</taxon>
        <taxon>Rhabditida</taxon>
        <taxon>Spirurina</taxon>
        <taxon>Ascaridomorpha</taxon>
        <taxon>Ascaridoidea</taxon>
        <taxon>Ascarididae</taxon>
        <taxon>Parascaris</taxon>
    </lineage>
</organism>
<evidence type="ECO:0000313" key="11">
    <source>
        <dbReference type="Proteomes" id="UP000887569"/>
    </source>
</evidence>
<sequence>MSETSKLTLLARIKKLVPYALHLTMVIAVALYVIAGALAIRYIEAKTTHENSTTTADSKTSAADRLTISTAENLNPLHRTRQCVIAALQHISDLTNCDRTAINNLAVSFIDSCYNDDLRNTWNAYRSHSRREVDALFADTGGGNDSDERVQWIQWSITDSILFCFTVITTIGYGNVAPQTTEGRLFVILYGLVGIPFTMLAIANLGKFLAEMLKSWTRLLMRTCKSRCISRKGTKDKQVLVEIGNKNTANTTEGKEHDEVSLAASTTKEIETWSEALFLFIAFFVYIVVGSLIIATYEPEMDFFGAIYFNFVSLTTVGLGDLVPKNETYLFFTLIYCAVGLALTTIAIEIAADYLKKLHYFGRRIDNVASVQIWFGGKKLTMKQLVRNLGDQFNLPVEEIADLNLDQFVDAAIKVETGELATLRKEPALRPIFVDSASVVYVDEDELYQVPSNSSFY</sequence>
<dbReference type="AlphaFoldDB" id="A0A915B7P2"/>
<keyword evidence="2 8" id="KW-0813">Transport</keyword>
<evidence type="ECO:0000259" key="10">
    <source>
        <dbReference type="Pfam" id="PF07885"/>
    </source>
</evidence>
<feature type="transmembrane region" description="Helical" evidence="9">
    <location>
        <begin position="303"/>
        <end position="323"/>
    </location>
</feature>
<dbReference type="InterPro" id="IPR013099">
    <property type="entry name" value="K_chnl_dom"/>
</dbReference>
<dbReference type="Proteomes" id="UP000887569">
    <property type="component" value="Unplaced"/>
</dbReference>
<feature type="transmembrane region" description="Helical" evidence="9">
    <location>
        <begin position="329"/>
        <end position="355"/>
    </location>
</feature>
<dbReference type="PANTHER" id="PTHR11003">
    <property type="entry name" value="POTASSIUM CHANNEL, SUBFAMILY K"/>
    <property type="match status" value="1"/>
</dbReference>
<dbReference type="Gene3D" id="1.10.287.70">
    <property type="match status" value="1"/>
</dbReference>
<name>A0A915B7P2_PARUN</name>
<evidence type="ECO:0000256" key="7">
    <source>
        <dbReference type="ARBA" id="ARBA00023303"/>
    </source>
</evidence>
<reference evidence="12" key="1">
    <citation type="submission" date="2022-11" db="UniProtKB">
        <authorList>
            <consortium name="WormBaseParasite"/>
        </authorList>
    </citation>
    <scope>IDENTIFICATION</scope>
</reference>
<evidence type="ECO:0000256" key="3">
    <source>
        <dbReference type="ARBA" id="ARBA00022692"/>
    </source>
</evidence>
<feature type="transmembrane region" description="Helical" evidence="9">
    <location>
        <begin position="276"/>
        <end position="296"/>
    </location>
</feature>
<dbReference type="GO" id="GO:0015271">
    <property type="term" value="F:outward rectifier potassium channel activity"/>
    <property type="evidence" value="ECO:0007669"/>
    <property type="project" value="TreeGrafter"/>
</dbReference>
<feature type="transmembrane region" description="Helical" evidence="9">
    <location>
        <begin position="152"/>
        <end position="173"/>
    </location>
</feature>
<evidence type="ECO:0000313" key="12">
    <source>
        <dbReference type="WBParaSite" id="PgR028_g017_t03"/>
    </source>
</evidence>
<evidence type="ECO:0000256" key="5">
    <source>
        <dbReference type="ARBA" id="ARBA00023065"/>
    </source>
</evidence>
<feature type="domain" description="Potassium channel" evidence="10">
    <location>
        <begin position="283"/>
        <end position="356"/>
    </location>
</feature>
<dbReference type="PRINTS" id="PR01333">
    <property type="entry name" value="2POREKCHANEL"/>
</dbReference>
<dbReference type="InterPro" id="IPR003280">
    <property type="entry name" value="2pore_dom_K_chnl"/>
</dbReference>
<accession>A0A915B7P2</accession>
<dbReference type="Pfam" id="PF07885">
    <property type="entry name" value="Ion_trans_2"/>
    <property type="match status" value="2"/>
</dbReference>
<proteinExistence type="inferred from homology"/>
<feature type="domain" description="Potassium channel" evidence="10">
    <location>
        <begin position="150"/>
        <end position="210"/>
    </location>
</feature>
<evidence type="ECO:0000256" key="4">
    <source>
        <dbReference type="ARBA" id="ARBA00022989"/>
    </source>
</evidence>
<dbReference type="GO" id="GO:0022841">
    <property type="term" value="F:potassium ion leak channel activity"/>
    <property type="evidence" value="ECO:0007669"/>
    <property type="project" value="TreeGrafter"/>
</dbReference>
<keyword evidence="6 9" id="KW-0472">Membrane</keyword>
<evidence type="ECO:0000256" key="8">
    <source>
        <dbReference type="RuleBase" id="RU003857"/>
    </source>
</evidence>
<protein>
    <submittedName>
        <fullName evidence="12">Potassium channel domain-containing protein</fullName>
    </submittedName>
</protein>
<evidence type="ECO:0000256" key="6">
    <source>
        <dbReference type="ARBA" id="ARBA00023136"/>
    </source>
</evidence>
<comment type="subcellular location">
    <subcellularLocation>
        <location evidence="1">Membrane</location>
        <topology evidence="1">Multi-pass membrane protein</topology>
    </subcellularLocation>
</comment>
<keyword evidence="7 8" id="KW-0407">Ion channel</keyword>
<keyword evidence="3 8" id="KW-0812">Transmembrane</keyword>
<keyword evidence="11" id="KW-1185">Reference proteome</keyword>
<keyword evidence="5 8" id="KW-0406">Ion transport</keyword>
<dbReference type="SUPFAM" id="SSF81324">
    <property type="entry name" value="Voltage-gated potassium channels"/>
    <property type="match status" value="2"/>
</dbReference>
<feature type="transmembrane region" description="Helical" evidence="9">
    <location>
        <begin position="20"/>
        <end position="43"/>
    </location>
</feature>
<keyword evidence="4 9" id="KW-1133">Transmembrane helix</keyword>
<evidence type="ECO:0000256" key="2">
    <source>
        <dbReference type="ARBA" id="ARBA00022448"/>
    </source>
</evidence>
<dbReference type="WBParaSite" id="PgR028_g017_t03">
    <property type="protein sequence ID" value="PgR028_g017_t03"/>
    <property type="gene ID" value="PgR028_g017"/>
</dbReference>
<dbReference type="GO" id="GO:0030322">
    <property type="term" value="P:stabilization of membrane potential"/>
    <property type="evidence" value="ECO:0007669"/>
    <property type="project" value="TreeGrafter"/>
</dbReference>